<dbReference type="SUPFAM" id="SSF49842">
    <property type="entry name" value="TNF-like"/>
    <property type="match status" value="1"/>
</dbReference>
<reference evidence="1 2" key="1">
    <citation type="submission" date="2020-06" db="EMBL/GenBank/DDBJ databases">
        <authorList>
            <person name="Li R."/>
            <person name="Bekaert M."/>
        </authorList>
    </citation>
    <scope>NUCLEOTIDE SEQUENCE [LARGE SCALE GENOMIC DNA]</scope>
    <source>
        <strain evidence="2">wild</strain>
    </source>
</reference>
<accession>A0A6J8DVZ9</accession>
<protein>
    <recommendedName>
        <fullName evidence="3">C1q domain-containing protein</fullName>
    </recommendedName>
</protein>
<dbReference type="EMBL" id="CACVKT020007930">
    <property type="protein sequence ID" value="CAC5411907.1"/>
    <property type="molecule type" value="Genomic_DNA"/>
</dbReference>
<dbReference type="OrthoDB" id="6199868at2759"/>
<evidence type="ECO:0000313" key="2">
    <source>
        <dbReference type="Proteomes" id="UP000507470"/>
    </source>
</evidence>
<dbReference type="Proteomes" id="UP000507470">
    <property type="component" value="Unassembled WGS sequence"/>
</dbReference>
<dbReference type="AlphaFoldDB" id="A0A6J8DVZ9"/>
<sequence length="181" mass="19778">MCYMDTQLIEVNGLHLMFSVVLLLGSVIDTKIKELNDKLSGLEVSQNLTSMQANATDQALITKVGFTACQGYMVSGRRINFRTEKSSHGISMTSSYREGKFFAPKAGFYLVLSNIATSSQSGFYIKKNDINMNVAYAHFGGSDANVYTAPLSAYMKLSVNDVVTIEGDSVDHSSCLTIIQL</sequence>
<dbReference type="InterPro" id="IPR008983">
    <property type="entry name" value="Tumour_necrosis_fac-like_dom"/>
</dbReference>
<evidence type="ECO:0000313" key="1">
    <source>
        <dbReference type="EMBL" id="CAC5411907.1"/>
    </source>
</evidence>
<dbReference type="Gene3D" id="2.60.120.40">
    <property type="match status" value="1"/>
</dbReference>
<gene>
    <name evidence="1" type="ORF">MCOR_44946</name>
</gene>
<keyword evidence="2" id="KW-1185">Reference proteome</keyword>
<proteinExistence type="predicted"/>
<evidence type="ECO:0008006" key="3">
    <source>
        <dbReference type="Google" id="ProtNLM"/>
    </source>
</evidence>
<organism evidence="1 2">
    <name type="scientific">Mytilus coruscus</name>
    <name type="common">Sea mussel</name>
    <dbReference type="NCBI Taxonomy" id="42192"/>
    <lineage>
        <taxon>Eukaryota</taxon>
        <taxon>Metazoa</taxon>
        <taxon>Spiralia</taxon>
        <taxon>Lophotrochozoa</taxon>
        <taxon>Mollusca</taxon>
        <taxon>Bivalvia</taxon>
        <taxon>Autobranchia</taxon>
        <taxon>Pteriomorphia</taxon>
        <taxon>Mytilida</taxon>
        <taxon>Mytiloidea</taxon>
        <taxon>Mytilidae</taxon>
        <taxon>Mytilinae</taxon>
        <taxon>Mytilus</taxon>
    </lineage>
</organism>
<name>A0A6J8DVZ9_MYTCO</name>